<dbReference type="InterPro" id="IPR057774">
    <property type="entry name" value="D8C_UMOD/GP2/OIT3-like"/>
</dbReference>
<feature type="domain" description="EGF-like" evidence="16">
    <location>
        <begin position="295"/>
        <end position="331"/>
    </location>
</feature>
<keyword evidence="13 15" id="KW-1015">Disulfide bond</keyword>
<feature type="disulfide bond" evidence="15">
    <location>
        <begin position="1091"/>
        <end position="1100"/>
    </location>
</feature>
<feature type="domain" description="EGF-like" evidence="16">
    <location>
        <begin position="1064"/>
        <end position="1101"/>
    </location>
</feature>
<feature type="disulfide bond" evidence="15">
    <location>
        <begin position="485"/>
        <end position="494"/>
    </location>
</feature>
<evidence type="ECO:0000256" key="11">
    <source>
        <dbReference type="ARBA" id="ARBA00022989"/>
    </source>
</evidence>
<feature type="domain" description="EGF-like" evidence="16">
    <location>
        <begin position="1344"/>
        <end position="1381"/>
    </location>
</feature>
<feature type="disulfide bond" evidence="15">
    <location>
        <begin position="1691"/>
        <end position="1700"/>
    </location>
</feature>
<feature type="disulfide bond" evidence="15">
    <location>
        <begin position="1526"/>
        <end position="1535"/>
    </location>
</feature>
<evidence type="ECO:0000256" key="4">
    <source>
        <dbReference type="ARBA" id="ARBA00022475"/>
    </source>
</evidence>
<dbReference type="CDD" id="cd00054">
    <property type="entry name" value="EGF_CA"/>
    <property type="match status" value="27"/>
</dbReference>
<comment type="similarity">
    <text evidence="2">Belongs to the NOTCH family.</text>
</comment>
<dbReference type="InterPro" id="IPR000152">
    <property type="entry name" value="EGF-type_Asp/Asn_hydroxyl_site"/>
</dbReference>
<feature type="domain" description="EGF-like" evidence="16">
    <location>
        <begin position="458"/>
        <end position="495"/>
    </location>
</feature>
<evidence type="ECO:0000313" key="18">
    <source>
        <dbReference type="Proteomes" id="UP001159428"/>
    </source>
</evidence>
<dbReference type="GO" id="GO:0042063">
    <property type="term" value="P:gliogenesis"/>
    <property type="evidence" value="ECO:0007669"/>
    <property type="project" value="UniProtKB-ARBA"/>
</dbReference>
<feature type="domain" description="EGF-like" evidence="16">
    <location>
        <begin position="1935"/>
        <end position="1971"/>
    </location>
</feature>
<comment type="subcellular location">
    <subcellularLocation>
        <location evidence="1">Apical cell membrane</location>
        <topology evidence="1">Single-pass type I membrane protein</topology>
    </subcellularLocation>
</comment>
<dbReference type="GO" id="GO:0051241">
    <property type="term" value="P:negative regulation of multicellular organismal process"/>
    <property type="evidence" value="ECO:0007669"/>
    <property type="project" value="UniProtKB-ARBA"/>
</dbReference>
<feature type="disulfide bond" evidence="15">
    <location>
        <begin position="1293"/>
        <end position="1302"/>
    </location>
</feature>
<keyword evidence="8" id="KW-0732">Signal</keyword>
<dbReference type="GO" id="GO:0080090">
    <property type="term" value="P:regulation of primary metabolic process"/>
    <property type="evidence" value="ECO:0007669"/>
    <property type="project" value="UniProtKB-ARBA"/>
</dbReference>
<feature type="domain" description="EGF-like" evidence="16">
    <location>
        <begin position="1422"/>
        <end position="1459"/>
    </location>
</feature>
<feature type="disulfide bond" evidence="15">
    <location>
        <begin position="889"/>
        <end position="898"/>
    </location>
</feature>
<evidence type="ECO:0000256" key="2">
    <source>
        <dbReference type="ARBA" id="ARBA00005847"/>
    </source>
</evidence>
<keyword evidence="4" id="KW-1003">Cell membrane</keyword>
<evidence type="ECO:0000256" key="15">
    <source>
        <dbReference type="PROSITE-ProRule" id="PRU00076"/>
    </source>
</evidence>
<feature type="domain" description="EGF-like" evidence="16">
    <location>
        <begin position="1858"/>
        <end position="1894"/>
    </location>
</feature>
<dbReference type="GO" id="GO:0007219">
    <property type="term" value="P:Notch signaling pathway"/>
    <property type="evidence" value="ECO:0007669"/>
    <property type="project" value="TreeGrafter"/>
</dbReference>
<dbReference type="SUPFAM" id="SSF57196">
    <property type="entry name" value="EGF/Laminin"/>
    <property type="match status" value="13"/>
</dbReference>
<feature type="disulfide bond" evidence="15">
    <location>
        <begin position="1846"/>
        <end position="1855"/>
    </location>
</feature>
<feature type="domain" description="EGF-like" evidence="16">
    <location>
        <begin position="1664"/>
        <end position="1701"/>
    </location>
</feature>
<feature type="domain" description="EGF-like" evidence="16">
    <location>
        <begin position="660"/>
        <end position="697"/>
    </location>
</feature>
<dbReference type="Proteomes" id="UP001159428">
    <property type="component" value="Unassembled WGS sequence"/>
</dbReference>
<dbReference type="PROSITE" id="PS01187">
    <property type="entry name" value="EGF_CA"/>
    <property type="match status" value="13"/>
</dbReference>
<dbReference type="PIRSF" id="PIRSF036312">
    <property type="entry name" value="Fibrillin"/>
    <property type="match status" value="1"/>
</dbReference>
<dbReference type="GO" id="GO:0016324">
    <property type="term" value="C:apical plasma membrane"/>
    <property type="evidence" value="ECO:0007669"/>
    <property type="project" value="UniProtKB-SubCell"/>
</dbReference>
<dbReference type="Gene3D" id="2.10.25.10">
    <property type="entry name" value="Laminin"/>
    <property type="match status" value="27"/>
</dbReference>
<feature type="disulfide bond" evidence="15">
    <location>
        <begin position="1410"/>
        <end position="1419"/>
    </location>
</feature>
<sequence>MTGHDYCHSYQVINDRTRAAGLARGNVLRCDQRDIPTARWYRFTGAAGTQMPTKCVPINRCGTHAPGWLSTSHPTRTGQIINGKACFHWSGNCCRWSANIMIKKCNGFYIYKLGRTPCCYLRFCGNGGFGDDGCTNYLQLNDRTRAASVPRGNILKCDQYDMPGDPKWYRFTGASGQMMATSCVPKHYCGTHAPGWLSGAHPTSVGQIVNARVCFHWGGSCCNWNTNIQIKKCNGFYVYKLHKTPVCWLRYCGNAGFDVCKVSNPCKNGATCVPKNGGYTCNCKSGYHGVNCEHDVNECNTRPCRNGGTCENLPGSYRCKCKPGFLGNHCEIAYDECRHYQVLSDRQRAAGVHRGNILKCDQRDLVTPKWYRFTGAAGTQMPTSCVAKHYCGTHAPGWLAGSHPTRVGEVVDRKVCFHWGSNCCNWNAYIRIKRCNGFYVYKLARTPVCWLRYCGNAGFDPCRTSRPCKNGATCANQNGGYKCLCKPGYQGINCEQDINECLTRPCRNGGTCENLAGSYRCKCKPGYLGKHCEIVFDECRHYEVLNDRERAAGRHRGNILKCDQRDLVTPKWYRFTGAAGAQMPTACVPKHYCGTHAPGWLSGSHPTRVGQVVNGKVCFHWGSNCCNWNAAIQIKKCNGFYVYKLSRTPVCWLRYCGNAGFDPCKASKPCQNGATCVNQNGRYTCLCKPGYQGKNCEQDVNECVTKPCRNGGTCENLQGSYRCKCKAGFLGKHCEIVFDNCKHYEVLSDRERAAGVHRGNILKCDQRDLVTPKWYRFTGAAGVQMPTACVPKHYCGTHAPGWLSGSHPTRVGQVVNGKVCFHWGSNCCNWNAAIQIKKCNGFYVYKLSRTPVCWLRYCGNAGFDPCKANKPCQNGATCLNQNGGYTCLCKPGYQGKNCEQDVNECVAKPCRNGGTCENLKGSYRCKCKAGFLGKHCEIVFDNCKHYEVLNDRERAAGVHRGNILKCDQKDLVTPKWYRFTGSAGTQMPTACVPKHYCGTHAPGWLSGSHPTKIGQVVNGKVCFHWGSNCCNWNAAIQIKKCNGFYVYKLTRTPVCWLRYCGNSGFDPCKASRPCLNGATCVNNQDGYKCLCKPGYRGKNCEQDVNECLTRPCLNGGTCQNLAGSYKCKCKPGFLGRRCETAFNPCLHYETLSDKDRAASVHRGNILKCDQRDLVTPKWYRFTGAAGTMMPTSCVPKQYCGTHAPGWLSTAHPSVVGQVVSGKVCFHWGSRCCNWNANIQIKKCNGFFVYKLARTPVCYLRYCGNAGYGECKMNKPCKNGATCIQKPDGYSCVCPSGFQGKHCQNDINECLTTKPCKNGATCVNSNGGYRCLCVPGFQGKHCETDVNECLINGICKNGGTCINTHGGYRCQCLSGYQGKHCEQDINECLITKPCKNGATCVNSIGGYDCLCVPGFQGKHCETDVNECLINGICKNGGTCVNVNGGYRCQCLSGYQGKHCEQDVNECTTTRPCRNGATCVNKNGGYDCLCVPGFKGKNCEIDVNECITRPCLNGGTCANQHGSYQCVCLAGFTGKHCETQIDACASYSVLDEKDRAAGNDANKYTCDQRDIATPAWYRFSGDAGDKMADSCVPELHCGTHAPGWLNGDHPVNEGEVVERQACFHWGSSCCKWSTKIKIKKCKGFFVYELQRTPACHLRYCGNSGLPVNECAVTKPCKNGATCVDLKRGYQCLCASGFTGKDCEQDVDECLISGLCKNGATCENSVGGYQCKCPSGFKGKRCDEDVDECTNSPCKNGGSCMNLRGSYRCDCIKGFTGKHCEQDINECITIQPCKNGATCTNTIGSYMCRCDSGYQGLLCDQDIDECSSSSLCRNGATCTNTIGGYKCSCASGFEGEHCDQDIDECKSGPCVNSGTCYNKPGSFECKCPDGYDGERCENDIDECATKDPCKNGATCINIIGGFQCSCASGFDGKYCEQDKDECKVNPCKNSATCINLIGGFECKCLPGFQGDVCEQDIDECVGDPCLNSGNCSNTPGSYKCECIKGFEGKNCEKDVDECKRSNPCQNGGTCQNKKGTYHCSCPDGITGFNCEIKISFKELGCFRDRSNDRTMTLLKNLRKYIDWRDMSKTVKNCSEIARGTPGVYYFAIQYYGECFGAPEGTKYDKFGRASNCWSGVGGANSNFVYTLY</sequence>
<keyword evidence="14" id="KW-0325">Glycoprotein</keyword>
<evidence type="ECO:0000256" key="14">
    <source>
        <dbReference type="ARBA" id="ARBA00023180"/>
    </source>
</evidence>
<keyword evidence="12" id="KW-0472">Membrane</keyword>
<dbReference type="Pfam" id="PF12661">
    <property type="entry name" value="hEGF"/>
    <property type="match status" value="1"/>
</dbReference>
<feature type="disulfide bond" evidence="15">
    <location>
        <begin position="725"/>
        <end position="734"/>
    </location>
</feature>
<evidence type="ECO:0000256" key="10">
    <source>
        <dbReference type="ARBA" id="ARBA00022782"/>
    </source>
</evidence>
<feature type="disulfide bond" evidence="15">
    <location>
        <begin position="283"/>
        <end position="292"/>
    </location>
</feature>
<dbReference type="EMBL" id="CALNXJ010000020">
    <property type="protein sequence ID" value="CAH3124612.1"/>
    <property type="molecule type" value="Genomic_DNA"/>
</dbReference>
<reference evidence="17 18" key="1">
    <citation type="submission" date="2022-05" db="EMBL/GenBank/DDBJ databases">
        <authorList>
            <consortium name="Genoscope - CEA"/>
            <person name="William W."/>
        </authorList>
    </citation>
    <scope>NUCLEOTIDE SEQUENCE [LARGE SCALE GENOMIC DNA]</scope>
</reference>
<evidence type="ECO:0000256" key="8">
    <source>
        <dbReference type="ARBA" id="ARBA00022729"/>
    </source>
</evidence>
<dbReference type="PROSITE" id="PS00022">
    <property type="entry name" value="EGF_1"/>
    <property type="match status" value="27"/>
</dbReference>
<feature type="domain" description="EGF-like" evidence="16">
    <location>
        <begin position="1742"/>
        <end position="1778"/>
    </location>
</feature>
<dbReference type="InterPro" id="IPR000742">
    <property type="entry name" value="EGF"/>
</dbReference>
<feature type="domain" description="EGF-like" evidence="16">
    <location>
        <begin position="1973"/>
        <end position="2009"/>
    </location>
</feature>
<feature type="disulfide bond" evidence="15">
    <location>
        <begin position="1768"/>
        <end position="1777"/>
    </location>
</feature>
<feature type="disulfide bond" evidence="15">
    <location>
        <begin position="687"/>
        <end position="696"/>
    </location>
</feature>
<evidence type="ECO:0000256" key="5">
    <source>
        <dbReference type="ARBA" id="ARBA00022536"/>
    </source>
</evidence>
<feature type="disulfide bond" evidence="15">
    <location>
        <begin position="1923"/>
        <end position="1932"/>
    </location>
</feature>
<dbReference type="GO" id="GO:0048592">
    <property type="term" value="P:eye morphogenesis"/>
    <property type="evidence" value="ECO:0007669"/>
    <property type="project" value="UniProtKB-ARBA"/>
</dbReference>
<feature type="disulfide bond" evidence="15">
    <location>
        <begin position="1961"/>
        <end position="1970"/>
    </location>
</feature>
<dbReference type="FunFam" id="2.10.25.10:FF:000151">
    <property type="entry name" value="FAT atypical cadherin 4"/>
    <property type="match status" value="6"/>
</dbReference>
<dbReference type="PANTHER" id="PTHR45836">
    <property type="entry name" value="SLIT HOMOLOG"/>
    <property type="match status" value="1"/>
</dbReference>
<dbReference type="GO" id="GO:0043235">
    <property type="term" value="C:receptor complex"/>
    <property type="evidence" value="ECO:0007669"/>
    <property type="project" value="TreeGrafter"/>
</dbReference>
<dbReference type="FunFam" id="2.10.25.10:FF:000123">
    <property type="entry name" value="Crumbs homolog 1 (Drosophila)"/>
    <property type="match status" value="1"/>
</dbReference>
<accession>A0AAU9WSS3</accession>
<evidence type="ECO:0000256" key="13">
    <source>
        <dbReference type="ARBA" id="ARBA00023157"/>
    </source>
</evidence>
<dbReference type="PANTHER" id="PTHR45836:SF23">
    <property type="entry name" value="NEUROGENIC LOCUS NOTCH HOMOLOG PROTEIN 1"/>
    <property type="match status" value="1"/>
</dbReference>
<comment type="caution">
    <text evidence="15">Lacks conserved residue(s) required for the propagation of feature annotation.</text>
</comment>
<evidence type="ECO:0000256" key="3">
    <source>
        <dbReference type="ARBA" id="ARBA00022473"/>
    </source>
</evidence>
<gene>
    <name evidence="17" type="ORF">PMEA_00011388</name>
</gene>
<feature type="domain" description="EGF-like" evidence="16">
    <location>
        <begin position="1266"/>
        <end position="1303"/>
    </location>
</feature>
<feature type="disulfide bond" evidence="15">
    <location>
        <begin position="1488"/>
        <end position="1497"/>
    </location>
</feature>
<dbReference type="GO" id="GO:0007411">
    <property type="term" value="P:axon guidance"/>
    <property type="evidence" value="ECO:0007669"/>
    <property type="project" value="TreeGrafter"/>
</dbReference>
<feature type="disulfide bond" evidence="15">
    <location>
        <begin position="927"/>
        <end position="936"/>
    </location>
</feature>
<dbReference type="GO" id="GO:0060255">
    <property type="term" value="P:regulation of macromolecule metabolic process"/>
    <property type="evidence" value="ECO:0007669"/>
    <property type="project" value="UniProtKB-ARBA"/>
</dbReference>
<dbReference type="InterPro" id="IPR009030">
    <property type="entry name" value="Growth_fac_rcpt_cys_sf"/>
</dbReference>
<feature type="domain" description="EGF-like" evidence="16">
    <location>
        <begin position="1500"/>
        <end position="1536"/>
    </location>
</feature>
<feature type="domain" description="EGF-like" evidence="16">
    <location>
        <begin position="1383"/>
        <end position="1420"/>
    </location>
</feature>
<dbReference type="GO" id="GO:0003002">
    <property type="term" value="P:regionalization"/>
    <property type="evidence" value="ECO:0007669"/>
    <property type="project" value="UniProtKB-ARBA"/>
</dbReference>
<dbReference type="FunFam" id="2.10.25.10:FF:000327">
    <property type="entry name" value="neurogenic locus notch homolog protein 4"/>
    <property type="match status" value="5"/>
</dbReference>
<name>A0AAU9WSS3_9CNID</name>
<feature type="domain" description="EGF-like" evidence="16">
    <location>
        <begin position="1305"/>
        <end position="1342"/>
    </location>
</feature>
<dbReference type="PROSITE" id="PS01186">
    <property type="entry name" value="EGF_2"/>
    <property type="match status" value="26"/>
</dbReference>
<feature type="domain" description="EGF-like" evidence="16">
    <location>
        <begin position="1103"/>
        <end position="1139"/>
    </location>
</feature>
<dbReference type="FunFam" id="2.10.25.10:FF:000471">
    <property type="entry name" value="Protein lin-12"/>
    <property type="match status" value="6"/>
</dbReference>
<keyword evidence="18" id="KW-1185">Reference proteome</keyword>
<dbReference type="SMART" id="SM00179">
    <property type="entry name" value="EGF_CA"/>
    <property type="match status" value="27"/>
</dbReference>
<dbReference type="FunFam" id="2.10.25.10:FF:000565">
    <property type="entry name" value="Predicted protein"/>
    <property type="match status" value="1"/>
</dbReference>
<feature type="domain" description="EGF-like" evidence="16">
    <location>
        <begin position="497"/>
        <end position="533"/>
    </location>
</feature>
<dbReference type="Pfam" id="PF07645">
    <property type="entry name" value="EGF_CA"/>
    <property type="match status" value="18"/>
</dbReference>
<proteinExistence type="inferred from homology"/>
<dbReference type="InterPro" id="IPR049883">
    <property type="entry name" value="NOTCH1_EGF-like"/>
</dbReference>
<feature type="domain" description="EGF-like" evidence="16">
    <location>
        <begin position="1896"/>
        <end position="1933"/>
    </location>
</feature>
<feature type="domain" description="EGF-like" evidence="16">
    <location>
        <begin position="699"/>
        <end position="735"/>
    </location>
</feature>
<keyword evidence="11" id="KW-1133">Transmembrane helix</keyword>
<feature type="domain" description="EGF-like" evidence="16">
    <location>
        <begin position="1780"/>
        <end position="1817"/>
    </location>
</feature>
<keyword evidence="7" id="KW-0812">Transmembrane</keyword>
<dbReference type="FunFam" id="2.10.25.10:FF:000173">
    <property type="entry name" value="Neurogenic locus notch protein 2"/>
    <property type="match status" value="4"/>
</dbReference>
<feature type="disulfide bond" evidence="15">
    <location>
        <begin position="1371"/>
        <end position="1380"/>
    </location>
</feature>
<dbReference type="PROSITE" id="PS50026">
    <property type="entry name" value="EGF_3"/>
    <property type="match status" value="27"/>
</dbReference>
<evidence type="ECO:0000256" key="12">
    <source>
        <dbReference type="ARBA" id="ARBA00023136"/>
    </source>
</evidence>
<keyword evidence="10" id="KW-0221">Differentiation</keyword>
<dbReference type="GO" id="GO:0005509">
    <property type="term" value="F:calcium ion binding"/>
    <property type="evidence" value="ECO:0007669"/>
    <property type="project" value="InterPro"/>
</dbReference>
<dbReference type="SUPFAM" id="SSF57184">
    <property type="entry name" value="Growth factor receptor domain"/>
    <property type="match status" value="5"/>
</dbReference>
<feature type="domain" description="EGF-like" evidence="16">
    <location>
        <begin position="1819"/>
        <end position="1856"/>
    </location>
</feature>
<feature type="disulfide bond" evidence="15">
    <location>
        <begin position="1730"/>
        <end position="1739"/>
    </location>
</feature>
<protein>
    <recommendedName>
        <fullName evidence="16">EGF-like domain-containing protein</fullName>
    </recommendedName>
</protein>
<evidence type="ECO:0000256" key="1">
    <source>
        <dbReference type="ARBA" id="ARBA00004247"/>
    </source>
</evidence>
<dbReference type="FunFam" id="2.10.25.10:FF:000230">
    <property type="entry name" value="Delta-like protein"/>
    <property type="match status" value="3"/>
</dbReference>
<feature type="disulfide bond" evidence="15">
    <location>
        <begin position="1449"/>
        <end position="1458"/>
    </location>
</feature>
<dbReference type="InterPro" id="IPR013032">
    <property type="entry name" value="EGF-like_CS"/>
</dbReference>
<dbReference type="GO" id="GO:0009986">
    <property type="term" value="C:cell surface"/>
    <property type="evidence" value="ECO:0007669"/>
    <property type="project" value="TreeGrafter"/>
</dbReference>
<dbReference type="InterPro" id="IPR051355">
    <property type="entry name" value="Notch/Slit_guidance"/>
</dbReference>
<dbReference type="FunFam" id="2.10.25.10:FF:000109">
    <property type="entry name" value="Notch homolog 4, [Drosophila]"/>
    <property type="match status" value="1"/>
</dbReference>
<evidence type="ECO:0000313" key="17">
    <source>
        <dbReference type="EMBL" id="CAH3124612.1"/>
    </source>
</evidence>
<feature type="disulfide bond" evidence="15">
    <location>
        <begin position="1884"/>
        <end position="1893"/>
    </location>
</feature>
<feature type="disulfide bond" evidence="15">
    <location>
        <begin position="1129"/>
        <end position="1138"/>
    </location>
</feature>
<keyword evidence="9" id="KW-0677">Repeat</keyword>
<dbReference type="Pfam" id="PF23283">
    <property type="entry name" value="D8C_UMOD"/>
    <property type="match status" value="8"/>
</dbReference>
<dbReference type="Pfam" id="PF00008">
    <property type="entry name" value="EGF"/>
    <property type="match status" value="8"/>
</dbReference>
<dbReference type="GO" id="GO:0051093">
    <property type="term" value="P:negative regulation of developmental process"/>
    <property type="evidence" value="ECO:0007669"/>
    <property type="project" value="UniProtKB-ARBA"/>
</dbReference>
<dbReference type="InterPro" id="IPR001881">
    <property type="entry name" value="EGF-like_Ca-bd_dom"/>
</dbReference>
<evidence type="ECO:0000259" key="16">
    <source>
        <dbReference type="PROSITE" id="PS50026"/>
    </source>
</evidence>
<organism evidence="17 18">
    <name type="scientific">Pocillopora meandrina</name>
    <dbReference type="NCBI Taxonomy" id="46732"/>
    <lineage>
        <taxon>Eukaryota</taxon>
        <taxon>Metazoa</taxon>
        <taxon>Cnidaria</taxon>
        <taxon>Anthozoa</taxon>
        <taxon>Hexacorallia</taxon>
        <taxon>Scleractinia</taxon>
        <taxon>Astrocoeniina</taxon>
        <taxon>Pocilloporidae</taxon>
        <taxon>Pocillopora</taxon>
    </lineage>
</organism>
<evidence type="ECO:0000256" key="7">
    <source>
        <dbReference type="ARBA" id="ARBA00022692"/>
    </source>
</evidence>
<dbReference type="PROSITE" id="PS00010">
    <property type="entry name" value="ASX_HYDROXYL"/>
    <property type="match status" value="25"/>
</dbReference>
<feature type="disulfide bond" evidence="15">
    <location>
        <begin position="2038"/>
        <end position="2047"/>
    </location>
</feature>
<dbReference type="GO" id="GO:0008593">
    <property type="term" value="P:regulation of Notch signaling pathway"/>
    <property type="evidence" value="ECO:0007669"/>
    <property type="project" value="UniProtKB-ARBA"/>
</dbReference>
<feature type="disulfide bond" evidence="15">
    <location>
        <begin position="523"/>
        <end position="532"/>
    </location>
</feature>
<evidence type="ECO:0000256" key="9">
    <source>
        <dbReference type="ARBA" id="ARBA00022737"/>
    </source>
</evidence>
<keyword evidence="3" id="KW-0217">Developmental protein</keyword>
<feature type="disulfide bond" evidence="15">
    <location>
        <begin position="1807"/>
        <end position="1816"/>
    </location>
</feature>
<keyword evidence="5 15" id="KW-0245">EGF-like domain</keyword>
<feature type="domain" description="EGF-like" evidence="16">
    <location>
        <begin position="2011"/>
        <end position="2048"/>
    </location>
</feature>
<feature type="domain" description="EGF-like" evidence="16">
    <location>
        <begin position="901"/>
        <end position="937"/>
    </location>
</feature>
<feature type="disulfide bond" evidence="15">
    <location>
        <begin position="1999"/>
        <end position="2008"/>
    </location>
</feature>
<dbReference type="GO" id="GO:0009967">
    <property type="term" value="P:positive regulation of signal transduction"/>
    <property type="evidence" value="ECO:0007669"/>
    <property type="project" value="UniProtKB-ARBA"/>
</dbReference>
<feature type="domain" description="EGF-like" evidence="16">
    <location>
        <begin position="256"/>
        <end position="293"/>
    </location>
</feature>
<feature type="domain" description="EGF-like" evidence="16">
    <location>
        <begin position="1703"/>
        <end position="1740"/>
    </location>
</feature>
<evidence type="ECO:0000256" key="6">
    <source>
        <dbReference type="ARBA" id="ARBA00022553"/>
    </source>
</evidence>
<feature type="domain" description="EGF-like" evidence="16">
    <location>
        <begin position="1461"/>
        <end position="1498"/>
    </location>
</feature>
<dbReference type="SMART" id="SM00181">
    <property type="entry name" value="EGF"/>
    <property type="match status" value="27"/>
</dbReference>
<feature type="disulfide bond" evidence="15">
    <location>
        <begin position="321"/>
        <end position="330"/>
    </location>
</feature>
<dbReference type="InterPro" id="IPR018097">
    <property type="entry name" value="EGF_Ca-bd_CS"/>
</dbReference>
<feature type="domain" description="EGF-like" evidence="16">
    <location>
        <begin position="862"/>
        <end position="899"/>
    </location>
</feature>
<keyword evidence="6" id="KW-0597">Phosphoprotein</keyword>
<comment type="caution">
    <text evidence="17">The sequence shown here is derived from an EMBL/GenBank/DDBJ whole genome shotgun (WGS) entry which is preliminary data.</text>
</comment>
<feature type="disulfide bond" evidence="15">
    <location>
        <begin position="1332"/>
        <end position="1341"/>
    </location>
</feature>